<sequence>MTTKFPEIRGYTIVQEVGGGGFSTVYRAVNMDTKESAAVKLVKLTTETTDKERKTIDKEMRIHSLLKHSNILEFIDAIIIEAGQPRNPYPSGIYMLLELAAGGDLFDKIAPDVGFKVEIAHYYFRQVISGLEYIHSQGVCHRDLKPENILLDAGGVLKISDFGLCAVYKVKETGRTRMLSERCGSMPYLAPELLRTAPYEAEPVDVWGGGVILYTMLAGNTPWDEPTKRSYEFSRYLSGEAFNNDPWNRWDRDILTVLTGMLTVDPTRRMSLAEVVQQTWMKKPSLVAGKGSVAVAEQLTQSLRQNGDWQIAMPDLTKHVDVDGDQIMGTAAGNSQFTQTLMLFSQTQGGRRYQPHLTRFYAGLMPPLMLPLIEDALTKFGVKWKPAQEVIMEDPDGTETPVWRMRIGGHDARRLLYKGWIHLEHFKIGKYEGTYCVFARDQGNPISWRLLWKDVILYPAVEPHVYRKREDEEVQV</sequence>
<dbReference type="GO" id="GO:0005524">
    <property type="term" value="F:ATP binding"/>
    <property type="evidence" value="ECO:0007669"/>
    <property type="project" value="UniProtKB-UniRule"/>
</dbReference>
<evidence type="ECO:0000256" key="10">
    <source>
        <dbReference type="RuleBase" id="RU000304"/>
    </source>
</evidence>
<evidence type="ECO:0000259" key="11">
    <source>
        <dbReference type="PROSITE" id="PS50011"/>
    </source>
</evidence>
<dbReference type="FunCoup" id="S8F8L5">
    <property type="interactions" value="437"/>
</dbReference>
<dbReference type="PROSITE" id="PS00108">
    <property type="entry name" value="PROTEIN_KINASE_ST"/>
    <property type="match status" value="1"/>
</dbReference>
<dbReference type="EC" id="2.7.11.1" evidence="1"/>
<organism evidence="12 13">
    <name type="scientific">Fomitopsis schrenkii</name>
    <name type="common">Brown rot fungus</name>
    <dbReference type="NCBI Taxonomy" id="2126942"/>
    <lineage>
        <taxon>Eukaryota</taxon>
        <taxon>Fungi</taxon>
        <taxon>Dikarya</taxon>
        <taxon>Basidiomycota</taxon>
        <taxon>Agaricomycotina</taxon>
        <taxon>Agaricomycetes</taxon>
        <taxon>Polyporales</taxon>
        <taxon>Fomitopsis</taxon>
    </lineage>
</organism>
<evidence type="ECO:0000256" key="6">
    <source>
        <dbReference type="ARBA" id="ARBA00022840"/>
    </source>
</evidence>
<dbReference type="PANTHER" id="PTHR24346:SF107">
    <property type="entry name" value="SERINE_THREONINE-PROTEIN KINASE CHK1"/>
    <property type="match status" value="1"/>
</dbReference>
<reference evidence="12 13" key="1">
    <citation type="journal article" date="2012" name="Science">
        <title>The Paleozoic origin of enzymatic lignin decomposition reconstructed from 31 fungal genomes.</title>
        <authorList>
            <person name="Floudas D."/>
            <person name="Binder M."/>
            <person name="Riley R."/>
            <person name="Barry K."/>
            <person name="Blanchette R.A."/>
            <person name="Henrissat B."/>
            <person name="Martinez A.T."/>
            <person name="Otillar R."/>
            <person name="Spatafora J.W."/>
            <person name="Yadav J.S."/>
            <person name="Aerts A."/>
            <person name="Benoit I."/>
            <person name="Boyd A."/>
            <person name="Carlson A."/>
            <person name="Copeland A."/>
            <person name="Coutinho P.M."/>
            <person name="de Vries R.P."/>
            <person name="Ferreira P."/>
            <person name="Findley K."/>
            <person name="Foster B."/>
            <person name="Gaskell J."/>
            <person name="Glotzer D."/>
            <person name="Gorecki P."/>
            <person name="Heitman J."/>
            <person name="Hesse C."/>
            <person name="Hori C."/>
            <person name="Igarashi K."/>
            <person name="Jurgens J.A."/>
            <person name="Kallen N."/>
            <person name="Kersten P."/>
            <person name="Kohler A."/>
            <person name="Kuees U."/>
            <person name="Kumar T.K.A."/>
            <person name="Kuo A."/>
            <person name="LaButti K."/>
            <person name="Larrondo L.F."/>
            <person name="Lindquist E."/>
            <person name="Ling A."/>
            <person name="Lombard V."/>
            <person name="Lucas S."/>
            <person name="Lundell T."/>
            <person name="Martin R."/>
            <person name="McLaughlin D.J."/>
            <person name="Morgenstern I."/>
            <person name="Morin E."/>
            <person name="Murat C."/>
            <person name="Nagy L.G."/>
            <person name="Nolan M."/>
            <person name="Ohm R.A."/>
            <person name="Patyshakuliyeva A."/>
            <person name="Rokas A."/>
            <person name="Ruiz-Duenas F.J."/>
            <person name="Sabat G."/>
            <person name="Salamov A."/>
            <person name="Samejima M."/>
            <person name="Schmutz J."/>
            <person name="Slot J.C."/>
            <person name="St John F."/>
            <person name="Stenlid J."/>
            <person name="Sun H."/>
            <person name="Sun S."/>
            <person name="Syed K."/>
            <person name="Tsang A."/>
            <person name="Wiebenga A."/>
            <person name="Young D."/>
            <person name="Pisabarro A."/>
            <person name="Eastwood D.C."/>
            <person name="Martin F."/>
            <person name="Cullen D."/>
            <person name="Grigoriev I.V."/>
            <person name="Hibbett D.S."/>
        </authorList>
    </citation>
    <scope>NUCLEOTIDE SEQUENCE</scope>
    <source>
        <strain evidence="13">FP-58527</strain>
    </source>
</reference>
<dbReference type="PANTHER" id="PTHR24346">
    <property type="entry name" value="MAP/MICROTUBULE AFFINITY-REGULATING KINASE"/>
    <property type="match status" value="1"/>
</dbReference>
<dbReference type="HOGENOM" id="CLU_000288_59_8_1"/>
<comment type="similarity">
    <text evidence="10">Belongs to the protein kinase superfamily.</text>
</comment>
<evidence type="ECO:0000313" key="13">
    <source>
        <dbReference type="Proteomes" id="UP000015241"/>
    </source>
</evidence>
<dbReference type="GO" id="GO:0004674">
    <property type="term" value="F:protein serine/threonine kinase activity"/>
    <property type="evidence" value="ECO:0007669"/>
    <property type="project" value="UniProtKB-KW"/>
</dbReference>
<evidence type="ECO:0000256" key="7">
    <source>
        <dbReference type="ARBA" id="ARBA00047899"/>
    </source>
</evidence>
<evidence type="ECO:0000256" key="3">
    <source>
        <dbReference type="ARBA" id="ARBA00022679"/>
    </source>
</evidence>
<keyword evidence="6 9" id="KW-0067">ATP-binding</keyword>
<dbReference type="InParanoid" id="S8F8L5"/>
<dbReference type="Pfam" id="PF00069">
    <property type="entry name" value="Pkinase"/>
    <property type="match status" value="1"/>
</dbReference>
<keyword evidence="13" id="KW-1185">Reference proteome</keyword>
<dbReference type="AlphaFoldDB" id="S8F8L5"/>
<dbReference type="InterPro" id="IPR011009">
    <property type="entry name" value="Kinase-like_dom_sf"/>
</dbReference>
<evidence type="ECO:0000256" key="9">
    <source>
        <dbReference type="PROSITE-ProRule" id="PRU10141"/>
    </source>
</evidence>
<name>S8F8L5_FOMSC</name>
<evidence type="ECO:0000256" key="5">
    <source>
        <dbReference type="ARBA" id="ARBA00022777"/>
    </source>
</evidence>
<evidence type="ECO:0000256" key="8">
    <source>
        <dbReference type="ARBA" id="ARBA00048679"/>
    </source>
</evidence>
<evidence type="ECO:0000256" key="1">
    <source>
        <dbReference type="ARBA" id="ARBA00012513"/>
    </source>
</evidence>
<keyword evidence="2 10" id="KW-0723">Serine/threonine-protein kinase</keyword>
<dbReference type="FunFam" id="1.10.510.10:FF:000571">
    <property type="entry name" value="Maternal embryonic leucine zipper kinase"/>
    <property type="match status" value="1"/>
</dbReference>
<dbReference type="SUPFAM" id="SSF56112">
    <property type="entry name" value="Protein kinase-like (PK-like)"/>
    <property type="match status" value="1"/>
</dbReference>
<dbReference type="GO" id="GO:0035556">
    <property type="term" value="P:intracellular signal transduction"/>
    <property type="evidence" value="ECO:0007669"/>
    <property type="project" value="TreeGrafter"/>
</dbReference>
<comment type="catalytic activity">
    <reaction evidence="7">
        <text>L-threonyl-[protein] + ATP = O-phospho-L-threonyl-[protein] + ADP + H(+)</text>
        <dbReference type="Rhea" id="RHEA:46608"/>
        <dbReference type="Rhea" id="RHEA-COMP:11060"/>
        <dbReference type="Rhea" id="RHEA-COMP:11605"/>
        <dbReference type="ChEBI" id="CHEBI:15378"/>
        <dbReference type="ChEBI" id="CHEBI:30013"/>
        <dbReference type="ChEBI" id="CHEBI:30616"/>
        <dbReference type="ChEBI" id="CHEBI:61977"/>
        <dbReference type="ChEBI" id="CHEBI:456216"/>
        <dbReference type="EC" id="2.7.11.1"/>
    </reaction>
</comment>
<dbReference type="PROSITE" id="PS50011">
    <property type="entry name" value="PROTEIN_KINASE_DOM"/>
    <property type="match status" value="1"/>
</dbReference>
<dbReference type="EMBL" id="KE504215">
    <property type="protein sequence ID" value="EPS95084.1"/>
    <property type="molecule type" value="Genomic_DNA"/>
</dbReference>
<feature type="domain" description="Protein kinase" evidence="11">
    <location>
        <begin position="11"/>
        <end position="281"/>
    </location>
</feature>
<accession>S8F8L5</accession>
<evidence type="ECO:0000256" key="4">
    <source>
        <dbReference type="ARBA" id="ARBA00022741"/>
    </source>
</evidence>
<feature type="binding site" evidence="9">
    <location>
        <position position="40"/>
    </location>
    <ligand>
        <name>ATP</name>
        <dbReference type="ChEBI" id="CHEBI:30616"/>
    </ligand>
</feature>
<keyword evidence="5" id="KW-0418">Kinase</keyword>
<dbReference type="InterPro" id="IPR017441">
    <property type="entry name" value="Protein_kinase_ATP_BS"/>
</dbReference>
<dbReference type="Proteomes" id="UP000015241">
    <property type="component" value="Unassembled WGS sequence"/>
</dbReference>
<dbReference type="STRING" id="743788.S8F8L5"/>
<dbReference type="Gene3D" id="1.10.510.10">
    <property type="entry name" value="Transferase(Phosphotransferase) domain 1"/>
    <property type="match status" value="1"/>
</dbReference>
<evidence type="ECO:0000256" key="2">
    <source>
        <dbReference type="ARBA" id="ARBA00022527"/>
    </source>
</evidence>
<protein>
    <recommendedName>
        <fullName evidence="1">non-specific serine/threonine protein kinase</fullName>
        <ecNumber evidence="1">2.7.11.1</ecNumber>
    </recommendedName>
</protein>
<evidence type="ECO:0000313" key="12">
    <source>
        <dbReference type="EMBL" id="EPS95084.1"/>
    </source>
</evidence>
<keyword evidence="4 9" id="KW-0547">Nucleotide-binding</keyword>
<dbReference type="InterPro" id="IPR000719">
    <property type="entry name" value="Prot_kinase_dom"/>
</dbReference>
<dbReference type="PROSITE" id="PS00107">
    <property type="entry name" value="PROTEIN_KINASE_ATP"/>
    <property type="match status" value="1"/>
</dbReference>
<keyword evidence="3" id="KW-0808">Transferase</keyword>
<comment type="catalytic activity">
    <reaction evidence="8">
        <text>L-seryl-[protein] + ATP = O-phospho-L-seryl-[protein] + ADP + H(+)</text>
        <dbReference type="Rhea" id="RHEA:17989"/>
        <dbReference type="Rhea" id="RHEA-COMP:9863"/>
        <dbReference type="Rhea" id="RHEA-COMP:11604"/>
        <dbReference type="ChEBI" id="CHEBI:15378"/>
        <dbReference type="ChEBI" id="CHEBI:29999"/>
        <dbReference type="ChEBI" id="CHEBI:30616"/>
        <dbReference type="ChEBI" id="CHEBI:83421"/>
        <dbReference type="ChEBI" id="CHEBI:456216"/>
        <dbReference type="EC" id="2.7.11.1"/>
    </reaction>
</comment>
<dbReference type="GO" id="GO:0005737">
    <property type="term" value="C:cytoplasm"/>
    <property type="evidence" value="ECO:0007669"/>
    <property type="project" value="TreeGrafter"/>
</dbReference>
<dbReference type="InterPro" id="IPR008271">
    <property type="entry name" value="Ser/Thr_kinase_AS"/>
</dbReference>
<proteinExistence type="inferred from homology"/>
<dbReference type="eggNOG" id="KOG0590">
    <property type="taxonomic scope" value="Eukaryota"/>
</dbReference>
<dbReference type="OrthoDB" id="539158at2759"/>
<gene>
    <name evidence="12" type="ORF">FOMPIDRAFT_1054474</name>
</gene>
<dbReference type="SMART" id="SM00220">
    <property type="entry name" value="S_TKc"/>
    <property type="match status" value="1"/>
</dbReference>